<dbReference type="OrthoDB" id="3227343at2759"/>
<sequence>MGHMSEGRTKEKVTCTSWWPQFEQRFSEYIKNCERFQKENRKHRKKQELFQHIEEPKNPWETINMDWVTGIFPGCRENFCSFLLTVEKYSKSVRCLPCNKKDTAMDKELLFLNNIIATCGVPEISISDRGPKLTSESCTNLYDILGTKIAFSTGYYPQKGGLVERMIQKMEDIIRRFCAYGME</sequence>
<dbReference type="Pfam" id="PF17921">
    <property type="entry name" value="Integrase_H2C2"/>
    <property type="match status" value="1"/>
</dbReference>
<comment type="caution">
    <text evidence="3">The sequence shown here is derived from an EMBL/GenBank/DDBJ whole genome shotgun (WGS) entry which is preliminary data.</text>
</comment>
<evidence type="ECO:0000313" key="4">
    <source>
        <dbReference type="Proteomes" id="UP000765509"/>
    </source>
</evidence>
<dbReference type="Gene3D" id="3.30.420.10">
    <property type="entry name" value="Ribonuclease H-like superfamily/Ribonuclease H"/>
    <property type="match status" value="1"/>
</dbReference>
<dbReference type="PROSITE" id="PS50994">
    <property type="entry name" value="INTEGRASE"/>
    <property type="match status" value="1"/>
</dbReference>
<accession>A0A9Q3C9C0</accession>
<dbReference type="GO" id="GO:0015074">
    <property type="term" value="P:DNA integration"/>
    <property type="evidence" value="ECO:0007669"/>
    <property type="project" value="InterPro"/>
</dbReference>
<organism evidence="3 4">
    <name type="scientific">Austropuccinia psidii MF-1</name>
    <dbReference type="NCBI Taxonomy" id="1389203"/>
    <lineage>
        <taxon>Eukaryota</taxon>
        <taxon>Fungi</taxon>
        <taxon>Dikarya</taxon>
        <taxon>Basidiomycota</taxon>
        <taxon>Pucciniomycotina</taxon>
        <taxon>Pucciniomycetes</taxon>
        <taxon>Pucciniales</taxon>
        <taxon>Sphaerophragmiaceae</taxon>
        <taxon>Austropuccinia</taxon>
    </lineage>
</organism>
<evidence type="ECO:0000313" key="3">
    <source>
        <dbReference type="EMBL" id="MBW0480944.1"/>
    </source>
</evidence>
<keyword evidence="1" id="KW-0694">RNA-binding</keyword>
<gene>
    <name evidence="3" type="ORF">O181_020659</name>
</gene>
<dbReference type="InterPro" id="IPR041588">
    <property type="entry name" value="Integrase_H2C2"/>
</dbReference>
<dbReference type="Proteomes" id="UP000765509">
    <property type="component" value="Unassembled WGS sequence"/>
</dbReference>
<dbReference type="InterPro" id="IPR001584">
    <property type="entry name" value="Integrase_cat-core"/>
</dbReference>
<protein>
    <recommendedName>
        <fullName evidence="2">Integrase catalytic domain-containing protein</fullName>
    </recommendedName>
</protein>
<reference evidence="3" key="1">
    <citation type="submission" date="2021-03" db="EMBL/GenBank/DDBJ databases">
        <title>Draft genome sequence of rust myrtle Austropuccinia psidii MF-1, a brazilian biotype.</title>
        <authorList>
            <person name="Quecine M.C."/>
            <person name="Pachon D.M.R."/>
            <person name="Bonatelli M.L."/>
            <person name="Correr F.H."/>
            <person name="Franceschini L.M."/>
            <person name="Leite T.F."/>
            <person name="Margarido G.R.A."/>
            <person name="Almeida C.A."/>
            <person name="Ferrarezi J.A."/>
            <person name="Labate C.A."/>
        </authorList>
    </citation>
    <scope>NUCLEOTIDE SEQUENCE</scope>
    <source>
        <strain evidence="3">MF-1</strain>
    </source>
</reference>
<name>A0A9Q3C9C0_9BASI</name>
<dbReference type="GO" id="GO:0005634">
    <property type="term" value="C:nucleus"/>
    <property type="evidence" value="ECO:0007669"/>
    <property type="project" value="UniProtKB-ARBA"/>
</dbReference>
<dbReference type="GO" id="GO:0003723">
    <property type="term" value="F:RNA binding"/>
    <property type="evidence" value="ECO:0007669"/>
    <property type="project" value="UniProtKB-KW"/>
</dbReference>
<keyword evidence="4" id="KW-1185">Reference proteome</keyword>
<feature type="domain" description="Integrase catalytic" evidence="2">
    <location>
        <begin position="55"/>
        <end position="183"/>
    </location>
</feature>
<evidence type="ECO:0000259" key="2">
    <source>
        <dbReference type="PROSITE" id="PS50994"/>
    </source>
</evidence>
<dbReference type="EMBL" id="AVOT02006179">
    <property type="protein sequence ID" value="MBW0480944.1"/>
    <property type="molecule type" value="Genomic_DNA"/>
</dbReference>
<dbReference type="InterPro" id="IPR050951">
    <property type="entry name" value="Retrovirus_Pol_polyprotein"/>
</dbReference>
<dbReference type="SUPFAM" id="SSF53098">
    <property type="entry name" value="Ribonuclease H-like"/>
    <property type="match status" value="1"/>
</dbReference>
<dbReference type="PANTHER" id="PTHR37984">
    <property type="entry name" value="PROTEIN CBG26694"/>
    <property type="match status" value="1"/>
</dbReference>
<dbReference type="AlphaFoldDB" id="A0A9Q3C9C0"/>
<dbReference type="InterPro" id="IPR036397">
    <property type="entry name" value="RNaseH_sf"/>
</dbReference>
<evidence type="ECO:0000256" key="1">
    <source>
        <dbReference type="ARBA" id="ARBA00022884"/>
    </source>
</evidence>
<dbReference type="PANTHER" id="PTHR37984:SF5">
    <property type="entry name" value="PROTEIN NYNRIN-LIKE"/>
    <property type="match status" value="1"/>
</dbReference>
<dbReference type="InterPro" id="IPR012337">
    <property type="entry name" value="RNaseH-like_sf"/>
</dbReference>
<proteinExistence type="predicted"/>